<dbReference type="CDD" id="cd18137">
    <property type="entry name" value="HLD_clamp_pol_III_gamma_tau"/>
    <property type="match status" value="1"/>
</dbReference>
<accession>A0A1I4JA09</accession>
<evidence type="ECO:0000256" key="3">
    <source>
        <dbReference type="ARBA" id="ARBA00022679"/>
    </source>
</evidence>
<evidence type="ECO:0000256" key="5">
    <source>
        <dbReference type="ARBA" id="ARBA00022705"/>
    </source>
</evidence>
<feature type="compositionally biased region" description="Basic and acidic residues" evidence="12">
    <location>
        <begin position="453"/>
        <end position="467"/>
    </location>
</feature>
<evidence type="ECO:0000256" key="2">
    <source>
        <dbReference type="ARBA" id="ARBA00012417"/>
    </source>
</evidence>
<reference evidence="14 15" key="1">
    <citation type="submission" date="2016-10" db="EMBL/GenBank/DDBJ databases">
        <authorList>
            <person name="de Groot N.N."/>
        </authorList>
    </citation>
    <scope>NUCLEOTIDE SEQUENCE [LARGE SCALE GENOMIC DNA]</scope>
    <source>
        <strain evidence="14 15">ATCC 51327</strain>
    </source>
</reference>
<gene>
    <name evidence="14" type="ORF">SAMN02983006_01638</name>
</gene>
<dbReference type="InterPro" id="IPR027417">
    <property type="entry name" value="P-loop_NTPase"/>
</dbReference>
<dbReference type="NCBIfam" id="TIGR02397">
    <property type="entry name" value="dnaX_nterm"/>
    <property type="match status" value="1"/>
</dbReference>
<dbReference type="OrthoDB" id="9810148at2"/>
<dbReference type="InterPro" id="IPR001270">
    <property type="entry name" value="ClpA/B"/>
</dbReference>
<dbReference type="Pfam" id="PF12169">
    <property type="entry name" value="DNA_pol3_gamma3"/>
    <property type="match status" value="1"/>
</dbReference>
<name>A0A1I4JA09_9FIRM</name>
<dbReference type="GO" id="GO:0003887">
    <property type="term" value="F:DNA-directed DNA polymerase activity"/>
    <property type="evidence" value="ECO:0007669"/>
    <property type="project" value="UniProtKB-KW"/>
</dbReference>
<feature type="region of interest" description="Disordered" evidence="12">
    <location>
        <begin position="415"/>
        <end position="478"/>
    </location>
</feature>
<evidence type="ECO:0000313" key="15">
    <source>
        <dbReference type="Proteomes" id="UP000199006"/>
    </source>
</evidence>
<feature type="domain" description="AAA+ ATPase" evidence="13">
    <location>
        <begin position="37"/>
        <end position="184"/>
    </location>
</feature>
<dbReference type="InterPro" id="IPR045085">
    <property type="entry name" value="HLD_clamp_pol_III_gamma_tau"/>
</dbReference>
<protein>
    <recommendedName>
        <fullName evidence="2">DNA-directed DNA polymerase</fullName>
        <ecNumber evidence="2">2.7.7.7</ecNumber>
    </recommendedName>
</protein>
<dbReference type="InterPro" id="IPR048448">
    <property type="entry name" value="DnaX-like_C"/>
</dbReference>
<evidence type="ECO:0000259" key="13">
    <source>
        <dbReference type="SMART" id="SM00382"/>
    </source>
</evidence>
<dbReference type="SMART" id="SM00382">
    <property type="entry name" value="AAA"/>
    <property type="match status" value="1"/>
</dbReference>
<dbReference type="NCBIfam" id="NF004046">
    <property type="entry name" value="PRK05563.1"/>
    <property type="match status" value="1"/>
</dbReference>
<dbReference type="EC" id="2.7.7.7" evidence="2"/>
<evidence type="ECO:0000256" key="12">
    <source>
        <dbReference type="SAM" id="MobiDB-lite"/>
    </source>
</evidence>
<dbReference type="SUPFAM" id="SSF48019">
    <property type="entry name" value="post-AAA+ oligomerization domain-like"/>
    <property type="match status" value="1"/>
</dbReference>
<dbReference type="GO" id="GO:0009360">
    <property type="term" value="C:DNA polymerase III complex"/>
    <property type="evidence" value="ECO:0007669"/>
    <property type="project" value="InterPro"/>
</dbReference>
<keyword evidence="7" id="KW-0547">Nucleotide-binding</keyword>
<feature type="region of interest" description="Disordered" evidence="12">
    <location>
        <begin position="589"/>
        <end position="657"/>
    </location>
</feature>
<feature type="compositionally biased region" description="Basic and acidic residues" evidence="12">
    <location>
        <begin position="621"/>
        <end position="632"/>
    </location>
</feature>
<dbReference type="SUPFAM" id="SSF52540">
    <property type="entry name" value="P-loop containing nucleoside triphosphate hydrolases"/>
    <property type="match status" value="1"/>
</dbReference>
<dbReference type="InterPro" id="IPR003593">
    <property type="entry name" value="AAA+_ATPase"/>
</dbReference>
<dbReference type="Gene3D" id="1.10.8.60">
    <property type="match status" value="1"/>
</dbReference>
<feature type="compositionally biased region" description="Basic and acidic residues" evidence="12">
    <location>
        <begin position="415"/>
        <end position="443"/>
    </location>
</feature>
<dbReference type="Pfam" id="PF20964">
    <property type="entry name" value="DnaX_C"/>
    <property type="match status" value="1"/>
</dbReference>
<feature type="compositionally biased region" description="Low complexity" evidence="12">
    <location>
        <begin position="636"/>
        <end position="657"/>
    </location>
</feature>
<dbReference type="PRINTS" id="PR00300">
    <property type="entry name" value="CLPPROTEASEA"/>
</dbReference>
<dbReference type="InterPro" id="IPR022754">
    <property type="entry name" value="DNA_pol_III_gamma-3"/>
</dbReference>
<keyword evidence="8" id="KW-0862">Zinc</keyword>
<dbReference type="Proteomes" id="UP000199006">
    <property type="component" value="Unassembled WGS sequence"/>
</dbReference>
<organism evidence="14 15">
    <name type="scientific">Halanaerobium salsuginis</name>
    <dbReference type="NCBI Taxonomy" id="29563"/>
    <lineage>
        <taxon>Bacteria</taxon>
        <taxon>Bacillati</taxon>
        <taxon>Bacillota</taxon>
        <taxon>Clostridia</taxon>
        <taxon>Halanaerobiales</taxon>
        <taxon>Halanaerobiaceae</taxon>
        <taxon>Halanaerobium</taxon>
    </lineage>
</organism>
<keyword evidence="6" id="KW-0479">Metal-binding</keyword>
<evidence type="ECO:0000256" key="11">
    <source>
        <dbReference type="ARBA" id="ARBA00049244"/>
    </source>
</evidence>
<dbReference type="Gene3D" id="3.40.50.300">
    <property type="entry name" value="P-loop containing nucleotide triphosphate hydrolases"/>
    <property type="match status" value="1"/>
</dbReference>
<evidence type="ECO:0000256" key="9">
    <source>
        <dbReference type="ARBA" id="ARBA00022840"/>
    </source>
</evidence>
<evidence type="ECO:0000256" key="8">
    <source>
        <dbReference type="ARBA" id="ARBA00022833"/>
    </source>
</evidence>
<evidence type="ECO:0000313" key="14">
    <source>
        <dbReference type="EMBL" id="SFL62956.1"/>
    </source>
</evidence>
<dbReference type="STRING" id="29563.SAMN02983006_01638"/>
<dbReference type="RefSeq" id="WP_089861740.1">
    <property type="nucleotide sequence ID" value="NZ_FOTI01000021.1"/>
</dbReference>
<dbReference type="CDD" id="cd00009">
    <property type="entry name" value="AAA"/>
    <property type="match status" value="1"/>
</dbReference>
<dbReference type="GO" id="GO:0006261">
    <property type="term" value="P:DNA-templated DNA replication"/>
    <property type="evidence" value="ECO:0007669"/>
    <property type="project" value="TreeGrafter"/>
</dbReference>
<dbReference type="EMBL" id="FOTI01000021">
    <property type="protein sequence ID" value="SFL62956.1"/>
    <property type="molecule type" value="Genomic_DNA"/>
</dbReference>
<comment type="similarity">
    <text evidence="1">Belongs to the DnaX/STICHEL family.</text>
</comment>
<feature type="compositionally biased region" description="Polar residues" evidence="12">
    <location>
        <begin position="606"/>
        <end position="619"/>
    </location>
</feature>
<evidence type="ECO:0000256" key="10">
    <source>
        <dbReference type="ARBA" id="ARBA00022932"/>
    </source>
</evidence>
<dbReference type="FunFam" id="3.40.50.300:FF:000014">
    <property type="entry name" value="DNA polymerase III subunit gamma/tau"/>
    <property type="match status" value="1"/>
</dbReference>
<dbReference type="GO" id="GO:0003677">
    <property type="term" value="F:DNA binding"/>
    <property type="evidence" value="ECO:0007669"/>
    <property type="project" value="InterPro"/>
</dbReference>
<dbReference type="PANTHER" id="PTHR11669:SF0">
    <property type="entry name" value="PROTEIN STICHEL-LIKE 2"/>
    <property type="match status" value="1"/>
</dbReference>
<comment type="catalytic activity">
    <reaction evidence="11">
        <text>DNA(n) + a 2'-deoxyribonucleoside 5'-triphosphate = DNA(n+1) + diphosphate</text>
        <dbReference type="Rhea" id="RHEA:22508"/>
        <dbReference type="Rhea" id="RHEA-COMP:17339"/>
        <dbReference type="Rhea" id="RHEA-COMP:17340"/>
        <dbReference type="ChEBI" id="CHEBI:33019"/>
        <dbReference type="ChEBI" id="CHEBI:61560"/>
        <dbReference type="ChEBI" id="CHEBI:173112"/>
        <dbReference type="EC" id="2.7.7.7"/>
    </reaction>
</comment>
<dbReference type="FunFam" id="1.10.8.60:FF:000013">
    <property type="entry name" value="DNA polymerase III subunit gamma/tau"/>
    <property type="match status" value="1"/>
</dbReference>
<dbReference type="AlphaFoldDB" id="A0A1I4JA09"/>
<dbReference type="InterPro" id="IPR008921">
    <property type="entry name" value="DNA_pol3_clamp-load_cplx_C"/>
</dbReference>
<dbReference type="Gene3D" id="1.20.272.10">
    <property type="match status" value="1"/>
</dbReference>
<evidence type="ECO:0000256" key="4">
    <source>
        <dbReference type="ARBA" id="ARBA00022695"/>
    </source>
</evidence>
<dbReference type="GO" id="GO:0005524">
    <property type="term" value="F:ATP binding"/>
    <property type="evidence" value="ECO:0007669"/>
    <property type="project" value="UniProtKB-KW"/>
</dbReference>
<dbReference type="PANTHER" id="PTHR11669">
    <property type="entry name" value="REPLICATION FACTOR C / DNA POLYMERASE III GAMMA-TAU SUBUNIT"/>
    <property type="match status" value="1"/>
</dbReference>
<evidence type="ECO:0000256" key="7">
    <source>
        <dbReference type="ARBA" id="ARBA00022741"/>
    </source>
</evidence>
<keyword evidence="4" id="KW-0548">Nucleotidyltransferase</keyword>
<keyword evidence="5" id="KW-0235">DNA replication</keyword>
<keyword evidence="9" id="KW-0067">ATP-binding</keyword>
<keyword evidence="10" id="KW-0239">DNA-directed DNA polymerase</keyword>
<keyword evidence="3" id="KW-0808">Transferase</keyword>
<dbReference type="GO" id="GO:0046872">
    <property type="term" value="F:metal ion binding"/>
    <property type="evidence" value="ECO:0007669"/>
    <property type="project" value="UniProtKB-KW"/>
</dbReference>
<dbReference type="Pfam" id="PF22608">
    <property type="entry name" value="DNAX_ATPase_lid"/>
    <property type="match status" value="1"/>
</dbReference>
<dbReference type="InterPro" id="IPR012763">
    <property type="entry name" value="DNA_pol_III_sug/sutau_N"/>
</dbReference>
<dbReference type="Pfam" id="PF13177">
    <property type="entry name" value="DNA_pol3_delta2"/>
    <property type="match status" value="1"/>
</dbReference>
<evidence type="ECO:0000256" key="6">
    <source>
        <dbReference type="ARBA" id="ARBA00022723"/>
    </source>
</evidence>
<keyword evidence="15" id="KW-1185">Reference proteome</keyword>
<sequence length="701" mass="77906">MAFLSLYRKYRPEGFQDLIGQDQVIRTLKNALKNDRVAHAYLFAGPRGTGKTSTAKVFARALNCSNPGPDFEPCGECNSCQRIANGNSLDVIEIDAASNRGIDEIRELREKVKFYPGEGKYKVYIIDEVHMLTKGAFNALLKTLEEPPASVVFILATTEPHKVLTTIMSRCQRFDFTLLSLNNLKARLAYISDAEGYQIEKPALDILARSARGGMRDAISLLDQAISFSDGDLTEKKVSQMLGRVAKDQLQQLLYCLNEQNTQQAIQLLEQLLESGLGIERLSEELIEYCRELLLIKECGLESGILEYSASQLEELAQAAGGLSTVRITEIIDEFAVLKQKLRSSARPRLQLELSVIKLSSNQPAENKFEQRLADLEYRLNSLLQDTTNLSALNEKSSLEDSAFEKKANSVKDSFADKLKSSQKISDQHSADKPEEEKSEHQSAAEVETEGQNQRKENKVEMPKHEQGAQSKLNSEQEAAVKVENKNNKDASINSSNSQSVLDLAQVKQIWGEVLNQVRQLDISVQALLREGDPAAVRGNIIFVLFPEDKKFHYKGACSNKALINKVLRNLLRQNVELELKIGELQESTADNSGKVPEQVPAESAGQKTSPKTNSAPRTSSKKEISQPDQKKIKQNSYTDNNKNTKNKSNQSGQNNDLDIETIARMFAGEIIEVDESILAKRGGIQNEHAENDETGSENAG</sequence>
<dbReference type="InterPro" id="IPR050238">
    <property type="entry name" value="DNA_Rep/Repair_Clamp_Loader"/>
</dbReference>
<proteinExistence type="inferred from homology"/>
<feature type="compositionally biased region" description="Polar residues" evidence="12">
    <location>
        <begin position="468"/>
        <end position="477"/>
    </location>
</feature>
<evidence type="ECO:0000256" key="1">
    <source>
        <dbReference type="ARBA" id="ARBA00006360"/>
    </source>
</evidence>